<dbReference type="InterPro" id="IPR016024">
    <property type="entry name" value="ARM-type_fold"/>
</dbReference>
<evidence type="ECO:0000313" key="2">
    <source>
        <dbReference type="Proteomes" id="UP000001542"/>
    </source>
</evidence>
<dbReference type="PANTHER" id="PTHR10257:SF3">
    <property type="entry name" value="SERINE_THREONINE-PROTEIN PHOSPHATASE 2A 56 KDA REGULATORY SUBUNIT GAMMA ISOFORM"/>
    <property type="match status" value="1"/>
</dbReference>
<protein>
    <recommendedName>
        <fullName evidence="3">Phosphoprotein phosphatase</fullName>
    </recommendedName>
</protein>
<dbReference type="GO" id="GO:0072542">
    <property type="term" value="F:protein phosphatase activator activity"/>
    <property type="evidence" value="ECO:0000318"/>
    <property type="project" value="GO_Central"/>
</dbReference>
<reference evidence="1" key="1">
    <citation type="submission" date="2006-10" db="EMBL/GenBank/DDBJ databases">
        <authorList>
            <person name="Amadeo P."/>
            <person name="Zhao Q."/>
            <person name="Wortman J."/>
            <person name="Fraser-Liggett C."/>
            <person name="Carlton J."/>
        </authorList>
    </citation>
    <scope>NUCLEOTIDE SEQUENCE</scope>
    <source>
        <strain evidence="1">G3</strain>
    </source>
</reference>
<dbReference type="InParanoid" id="A2D9S0"/>
<name>A2D9S0_TRIV3</name>
<dbReference type="VEuPathDB" id="TrichDB:TVAGG3_0292070"/>
<dbReference type="GO" id="GO:0000159">
    <property type="term" value="C:protein phosphatase type 2A complex"/>
    <property type="evidence" value="ECO:0007669"/>
    <property type="project" value="InterPro"/>
</dbReference>
<dbReference type="GO" id="GO:0051177">
    <property type="term" value="P:meiotic sister chromatid cohesion"/>
    <property type="evidence" value="ECO:0000318"/>
    <property type="project" value="GO_Central"/>
</dbReference>
<dbReference type="Gene3D" id="1.25.10.10">
    <property type="entry name" value="Leucine-rich Repeat Variant"/>
    <property type="match status" value="1"/>
</dbReference>
<keyword evidence="2" id="KW-1185">Reference proteome</keyword>
<dbReference type="KEGG" id="tva:5468485"/>
<accession>A2D9S0</accession>
<reference evidence="1" key="2">
    <citation type="journal article" date="2007" name="Science">
        <title>Draft genome sequence of the sexually transmitted pathogen Trichomonas vaginalis.</title>
        <authorList>
            <person name="Carlton J.M."/>
            <person name="Hirt R.P."/>
            <person name="Silva J.C."/>
            <person name="Delcher A.L."/>
            <person name="Schatz M."/>
            <person name="Zhao Q."/>
            <person name="Wortman J.R."/>
            <person name="Bidwell S.L."/>
            <person name="Alsmark U.C.M."/>
            <person name="Besteiro S."/>
            <person name="Sicheritz-Ponten T."/>
            <person name="Noel C.J."/>
            <person name="Dacks J.B."/>
            <person name="Foster P.G."/>
            <person name="Simillion C."/>
            <person name="Van de Peer Y."/>
            <person name="Miranda-Saavedra D."/>
            <person name="Barton G.J."/>
            <person name="Westrop G.D."/>
            <person name="Mueller S."/>
            <person name="Dessi D."/>
            <person name="Fiori P.L."/>
            <person name="Ren Q."/>
            <person name="Paulsen I."/>
            <person name="Zhang H."/>
            <person name="Bastida-Corcuera F.D."/>
            <person name="Simoes-Barbosa A."/>
            <person name="Brown M.T."/>
            <person name="Hayes R.D."/>
            <person name="Mukherjee M."/>
            <person name="Okumura C.Y."/>
            <person name="Schneider R."/>
            <person name="Smith A.J."/>
            <person name="Vanacova S."/>
            <person name="Villalvazo M."/>
            <person name="Haas B.J."/>
            <person name="Pertea M."/>
            <person name="Feldblyum T.V."/>
            <person name="Utterback T.R."/>
            <person name="Shu C.L."/>
            <person name="Osoegawa K."/>
            <person name="de Jong P.J."/>
            <person name="Hrdy I."/>
            <person name="Horvathova L."/>
            <person name="Zubacova Z."/>
            <person name="Dolezal P."/>
            <person name="Malik S.B."/>
            <person name="Logsdon J.M. Jr."/>
            <person name="Henze K."/>
            <person name="Gupta A."/>
            <person name="Wang C.C."/>
            <person name="Dunne R.L."/>
            <person name="Upcroft J.A."/>
            <person name="Upcroft P."/>
            <person name="White O."/>
            <person name="Salzberg S.L."/>
            <person name="Tang P."/>
            <person name="Chiu C.-H."/>
            <person name="Lee Y.-S."/>
            <person name="Embley T.M."/>
            <person name="Coombs G.H."/>
            <person name="Mottram J.C."/>
            <person name="Tachezy J."/>
            <person name="Fraser-Liggett C.M."/>
            <person name="Johnson P.J."/>
        </authorList>
    </citation>
    <scope>NUCLEOTIDE SEQUENCE [LARGE SCALE GENOMIC DNA]</scope>
    <source>
        <strain evidence="1">G3</strain>
    </source>
</reference>
<dbReference type="GO" id="GO:0007165">
    <property type="term" value="P:signal transduction"/>
    <property type="evidence" value="ECO:0007669"/>
    <property type="project" value="InterPro"/>
</dbReference>
<dbReference type="PANTHER" id="PTHR10257">
    <property type="entry name" value="SERINE/THREONINE PROTEIN PHOSPHATASE 2A PP2A REGULATORY SUBUNIT B"/>
    <property type="match status" value="1"/>
</dbReference>
<dbReference type="Proteomes" id="UP000001542">
    <property type="component" value="Unassembled WGS sequence"/>
</dbReference>
<dbReference type="InterPro" id="IPR002554">
    <property type="entry name" value="PP2A_B56"/>
</dbReference>
<dbReference type="STRING" id="5722.A2D9S0"/>
<dbReference type="InterPro" id="IPR011989">
    <property type="entry name" value="ARM-like"/>
</dbReference>
<dbReference type="Pfam" id="PF01603">
    <property type="entry name" value="B56"/>
    <property type="match status" value="1"/>
</dbReference>
<organism evidence="1 2">
    <name type="scientific">Trichomonas vaginalis (strain ATCC PRA-98 / G3)</name>
    <dbReference type="NCBI Taxonomy" id="412133"/>
    <lineage>
        <taxon>Eukaryota</taxon>
        <taxon>Metamonada</taxon>
        <taxon>Parabasalia</taxon>
        <taxon>Trichomonadida</taxon>
        <taxon>Trichomonadidae</taxon>
        <taxon>Trichomonas</taxon>
    </lineage>
</organism>
<dbReference type="VEuPathDB" id="TrichDB:TVAG_076730"/>
<proteinExistence type="predicted"/>
<gene>
    <name evidence="1" type="ORF">TVAG_076730</name>
</gene>
<dbReference type="OrthoDB" id="10541856at2759"/>
<dbReference type="RefSeq" id="XP_001583912.1">
    <property type="nucleotide sequence ID" value="XM_001583862.1"/>
</dbReference>
<dbReference type="AlphaFoldDB" id="A2D9S0"/>
<dbReference type="EMBL" id="DS113181">
    <property type="protein sequence ID" value="EAY22926.1"/>
    <property type="molecule type" value="Genomic_DNA"/>
</dbReference>
<sequence length="465" mass="53615">MIPQIIRPKNVTPKPPPIVIPLGKPAENTVATPGVRNFTSFTKNTSILPTKLPPLTPHAHILVDLNPLLQRIDMNTKYELVQLVFFQDEVEDPEIKKKTETLSNILKLMNDPIYRHGVSNDIFISIFQLCTSHIFRNSIRLQDRNEFSEVKIMYRITNQEHLKICHQLLRALMLDHSTFTSLLTSSLCKSLVNSLDTPVLEEQQQFEETIKLIIESYIGQRHDILHYMTDQIIAYYDNVNQYSSIAPILRLFFSYYTSLQPPMKQSAFLTFRTVFYPLYSTPYAYNFEQALSELSLFFQIQDPATTFWCLKYLYMHWPKANPKKINTFLNQLTNILPYLPEGVFQASAPLILQSFANVISSPHVATCVNAIIYCNNEQFLQAFKNVPQLVVQYLLPAVKSAIDIWKNDARELASQLRSKLTTFERSKQAKEIPPTKDTKAIWSSIADIAKTNDDSLNNWRIDDTL</sequence>
<dbReference type="FunFam" id="1.25.10.10:FF:000331">
    <property type="entry name" value="Phosphoprotein phosphatase, putative"/>
    <property type="match status" value="1"/>
</dbReference>
<dbReference type="SMR" id="A2D9S0"/>
<evidence type="ECO:0008006" key="3">
    <source>
        <dbReference type="Google" id="ProtNLM"/>
    </source>
</evidence>
<dbReference type="SUPFAM" id="SSF48371">
    <property type="entry name" value="ARM repeat"/>
    <property type="match status" value="1"/>
</dbReference>
<dbReference type="eggNOG" id="KOG2085">
    <property type="taxonomic scope" value="Eukaryota"/>
</dbReference>
<evidence type="ECO:0000313" key="1">
    <source>
        <dbReference type="EMBL" id="EAY22926.1"/>
    </source>
</evidence>